<sequence length="383" mass="43738">MKLLFVIPSITNYFTFLEGLIDALTKRNHEVHLATSRKHIARISEYRREIKCEVHDIDFPRALDPLRHYAAAKKVQSLVHEIKPDIVNIHFSAALFTAMLGKDDKWPVSTGTIHGLGSPLISGWRKAIISQAEKYSSSRVDEVYVLTEDDREYLAKSAKGANVKVLESFGIGCDLERFDRSNVNLGQVEAIRKELGIKDDDFVYIFIGRQTNFKGFDKVVRAFLETKKTHPKSKLLLVGEKDRIHPTSLKPKFEKALKTDKSIIRVGWRENVQDYLELSHLNVFPSEREGLPVNLMESLAMGVPVLTVNSRGCRDVVRHNIDGVVIDETSIEALAIAMRQLQDDKPKIEILSKNALEGRERFDRKVFIEKQFEIFERLTGKRV</sequence>
<dbReference type="InterPro" id="IPR001296">
    <property type="entry name" value="Glyco_trans_1"/>
</dbReference>
<dbReference type="RefSeq" id="WP_163285493.1">
    <property type="nucleotide sequence ID" value="NZ_JAAGVY010000019.1"/>
</dbReference>
<proteinExistence type="predicted"/>
<dbReference type="AlphaFoldDB" id="A0A7K3WQY2"/>
<evidence type="ECO:0000313" key="4">
    <source>
        <dbReference type="Proteomes" id="UP000486602"/>
    </source>
</evidence>
<dbReference type="Gene3D" id="3.40.50.2000">
    <property type="entry name" value="Glycogen Phosphorylase B"/>
    <property type="match status" value="2"/>
</dbReference>
<evidence type="ECO:0000313" key="3">
    <source>
        <dbReference type="EMBL" id="NEN24099.1"/>
    </source>
</evidence>
<evidence type="ECO:0000259" key="1">
    <source>
        <dbReference type="Pfam" id="PF00534"/>
    </source>
</evidence>
<dbReference type="Proteomes" id="UP000486602">
    <property type="component" value="Unassembled WGS sequence"/>
</dbReference>
<feature type="domain" description="Glycosyl transferase family 1" evidence="1">
    <location>
        <begin position="189"/>
        <end position="355"/>
    </location>
</feature>
<dbReference type="Pfam" id="PF00534">
    <property type="entry name" value="Glycos_transf_1"/>
    <property type="match status" value="1"/>
</dbReference>
<dbReference type="InterPro" id="IPR028098">
    <property type="entry name" value="Glyco_trans_4-like_N"/>
</dbReference>
<feature type="domain" description="Glycosyltransferase subfamily 4-like N-terminal" evidence="2">
    <location>
        <begin position="17"/>
        <end position="156"/>
    </location>
</feature>
<evidence type="ECO:0000259" key="2">
    <source>
        <dbReference type="Pfam" id="PF13439"/>
    </source>
</evidence>
<keyword evidence="4" id="KW-1185">Reference proteome</keyword>
<dbReference type="EMBL" id="JAAGVY010000019">
    <property type="protein sequence ID" value="NEN24099.1"/>
    <property type="molecule type" value="Genomic_DNA"/>
</dbReference>
<reference evidence="3 4" key="1">
    <citation type="submission" date="2020-02" db="EMBL/GenBank/DDBJ databases">
        <title>Out from the shadows clarifying the taxonomy of the family Cryomorphaceae and related taxa by utilizing the GTDB taxonomic framework.</title>
        <authorList>
            <person name="Bowman J.P."/>
        </authorList>
    </citation>
    <scope>NUCLEOTIDE SEQUENCE [LARGE SCALE GENOMIC DNA]</scope>
    <source>
        <strain evidence="3 4">QSSC 1-22</strain>
    </source>
</reference>
<comment type="caution">
    <text evidence="3">The sequence shown here is derived from an EMBL/GenBank/DDBJ whole genome shotgun (WGS) entry which is preliminary data.</text>
</comment>
<name>A0A7K3WQY2_9FLAO</name>
<protein>
    <submittedName>
        <fullName evidence="3">Glycosyltransferase family 4 protein</fullName>
    </submittedName>
</protein>
<dbReference type="SUPFAM" id="SSF53756">
    <property type="entry name" value="UDP-Glycosyltransferase/glycogen phosphorylase"/>
    <property type="match status" value="1"/>
</dbReference>
<keyword evidence="3" id="KW-0808">Transferase</keyword>
<dbReference type="PANTHER" id="PTHR12526">
    <property type="entry name" value="GLYCOSYLTRANSFERASE"/>
    <property type="match status" value="1"/>
</dbReference>
<gene>
    <name evidence="3" type="ORF">G3O08_11365</name>
</gene>
<dbReference type="GO" id="GO:0016757">
    <property type="term" value="F:glycosyltransferase activity"/>
    <property type="evidence" value="ECO:0007669"/>
    <property type="project" value="InterPro"/>
</dbReference>
<dbReference type="Pfam" id="PF13439">
    <property type="entry name" value="Glyco_transf_4"/>
    <property type="match status" value="1"/>
</dbReference>
<accession>A0A7K3WQY2</accession>
<organism evidence="3 4">
    <name type="scientific">Cryomorpha ignava</name>
    <dbReference type="NCBI Taxonomy" id="101383"/>
    <lineage>
        <taxon>Bacteria</taxon>
        <taxon>Pseudomonadati</taxon>
        <taxon>Bacteroidota</taxon>
        <taxon>Flavobacteriia</taxon>
        <taxon>Flavobacteriales</taxon>
        <taxon>Cryomorphaceae</taxon>
        <taxon>Cryomorpha</taxon>
    </lineage>
</organism>